<dbReference type="RefSeq" id="WP_003323347.1">
    <property type="nucleotide sequence ID" value="NZ_ALPT02000064.1"/>
</dbReference>
<reference evidence="1 2" key="1">
    <citation type="submission" date="2014-01" db="EMBL/GenBank/DDBJ databases">
        <title>Draft genome sequencing of Bacillus alcalophilus CGMCC 1.3604.</title>
        <authorList>
            <person name="Yang J."/>
            <person name="Diao L."/>
            <person name="Yang S."/>
        </authorList>
    </citation>
    <scope>NUCLEOTIDE SEQUENCE [LARGE SCALE GENOMIC DNA]</scope>
    <source>
        <strain evidence="1 2">CGMCC 1.3604</strain>
    </source>
</reference>
<dbReference type="AlphaFoldDB" id="A0A4S4JZS2"/>
<accession>A0A4S4JZS2</accession>
<dbReference type="InterPro" id="IPR025047">
    <property type="entry name" value="DUF3986"/>
</dbReference>
<gene>
    <name evidence="1" type="ORF">AJ85_08860</name>
</gene>
<name>A0A4S4JZS2_ALKAL</name>
<evidence type="ECO:0000313" key="1">
    <source>
        <dbReference type="EMBL" id="THG90781.1"/>
    </source>
</evidence>
<dbReference type="Proteomes" id="UP000297014">
    <property type="component" value="Unassembled WGS sequence"/>
</dbReference>
<proteinExistence type="predicted"/>
<comment type="caution">
    <text evidence="1">The sequence shown here is derived from an EMBL/GenBank/DDBJ whole genome shotgun (WGS) entry which is preliminary data.</text>
</comment>
<organism evidence="1 2">
    <name type="scientific">Alkalihalobacillus alcalophilus ATCC 27647 = CGMCC 1.3604</name>
    <dbReference type="NCBI Taxonomy" id="1218173"/>
    <lineage>
        <taxon>Bacteria</taxon>
        <taxon>Bacillati</taxon>
        <taxon>Bacillota</taxon>
        <taxon>Bacilli</taxon>
        <taxon>Bacillales</taxon>
        <taxon>Bacillaceae</taxon>
        <taxon>Alkalihalobacillus</taxon>
    </lineage>
</organism>
<dbReference type="OrthoDB" id="2620614at2"/>
<dbReference type="EMBL" id="JALP01000117">
    <property type="protein sequence ID" value="THG90781.1"/>
    <property type="molecule type" value="Genomic_DNA"/>
</dbReference>
<evidence type="ECO:0008006" key="3">
    <source>
        <dbReference type="Google" id="ProtNLM"/>
    </source>
</evidence>
<evidence type="ECO:0000313" key="2">
    <source>
        <dbReference type="Proteomes" id="UP000297014"/>
    </source>
</evidence>
<dbReference type="Pfam" id="PF13143">
    <property type="entry name" value="DUF3986"/>
    <property type="match status" value="1"/>
</dbReference>
<sequence length="92" mass="10916">MLKFVDEMHMHAGFYEKGFDLEGIFLKVHKKDIWCLFFNFHDFNIKISNESKYPKVEQFGCLVEIVQITEAEFTDEIANNIFIDFLKSESII</sequence>
<protein>
    <recommendedName>
        <fullName evidence="3">DUF3986 domain-containing protein</fullName>
    </recommendedName>
</protein>